<evidence type="ECO:0000313" key="3">
    <source>
        <dbReference type="Proteomes" id="UP000198873"/>
    </source>
</evidence>
<dbReference type="Pfam" id="PF19054">
    <property type="entry name" value="DUF5753"/>
    <property type="match status" value="1"/>
</dbReference>
<sequence length="271" mass="30477">MSDEISELPTTYRYFGQQFQLWRQAAQVRRETVAEATSYSVDMVKSVEQGRRKVPARMAEIADEMFGAKGILLAGLSHLKRDKFPVRAMDFMIYEDQAILLNWYENALIPGLLQTEEYALALISGRCPPLDEETVAERVAGRMERQALLTRTPPVAFNFVIYEAALRAAIGGPEVHRRQLLHLLDAGAPHNVAIHVLPFDRTIPPALNGPMVLLETAEHEHFVYFEGQSQSQLTSDPDEVSTQAQRYGMIRGEALDCAESARFIERMVAEG</sequence>
<evidence type="ECO:0000313" key="2">
    <source>
        <dbReference type="EMBL" id="SFT10722.1"/>
    </source>
</evidence>
<dbReference type="InterPro" id="IPR043917">
    <property type="entry name" value="DUF5753"/>
</dbReference>
<gene>
    <name evidence="2" type="ORF">SAMN05444716_107268</name>
</gene>
<name>A0A1I6VAQ9_9ACTN</name>
<keyword evidence="3" id="KW-1185">Reference proteome</keyword>
<organism evidence="2 3">
    <name type="scientific">Streptomyces harbinensis</name>
    <dbReference type="NCBI Taxonomy" id="1176198"/>
    <lineage>
        <taxon>Bacteria</taxon>
        <taxon>Bacillati</taxon>
        <taxon>Actinomycetota</taxon>
        <taxon>Actinomycetes</taxon>
        <taxon>Kitasatosporales</taxon>
        <taxon>Streptomycetaceae</taxon>
        <taxon>Streptomyces</taxon>
    </lineage>
</organism>
<accession>A0A1I6VAQ9</accession>
<proteinExistence type="predicted"/>
<dbReference type="Proteomes" id="UP000198873">
    <property type="component" value="Unassembled WGS sequence"/>
</dbReference>
<protein>
    <submittedName>
        <fullName evidence="2">Helix-turn-helix domain-containing protein</fullName>
    </submittedName>
</protein>
<dbReference type="Pfam" id="PF13560">
    <property type="entry name" value="HTH_31"/>
    <property type="match status" value="1"/>
</dbReference>
<dbReference type="EMBL" id="FPAB01000007">
    <property type="protein sequence ID" value="SFT10722.1"/>
    <property type="molecule type" value="Genomic_DNA"/>
</dbReference>
<reference evidence="3" key="1">
    <citation type="submission" date="2016-10" db="EMBL/GenBank/DDBJ databases">
        <authorList>
            <person name="Varghese N."/>
            <person name="Submissions S."/>
        </authorList>
    </citation>
    <scope>NUCLEOTIDE SEQUENCE [LARGE SCALE GENOMIC DNA]</scope>
    <source>
        <strain evidence="3">CGMCC 4.7047</strain>
    </source>
</reference>
<dbReference type="STRING" id="1176198.SAMN05444716_107268"/>
<dbReference type="RefSeq" id="WP_093843939.1">
    <property type="nucleotide sequence ID" value="NZ_CP054938.1"/>
</dbReference>
<feature type="domain" description="DUF5753" evidence="1">
    <location>
        <begin position="90"/>
        <end position="266"/>
    </location>
</feature>
<evidence type="ECO:0000259" key="1">
    <source>
        <dbReference type="Pfam" id="PF19054"/>
    </source>
</evidence>
<dbReference type="AlphaFoldDB" id="A0A1I6VAQ9"/>